<feature type="non-terminal residue" evidence="3">
    <location>
        <position position="1"/>
    </location>
</feature>
<dbReference type="Proteomes" id="UP000324800">
    <property type="component" value="Unassembled WGS sequence"/>
</dbReference>
<dbReference type="GO" id="GO:0005737">
    <property type="term" value="C:cytoplasm"/>
    <property type="evidence" value="ECO:0007669"/>
    <property type="project" value="TreeGrafter"/>
</dbReference>
<dbReference type="EMBL" id="SNRW01006228">
    <property type="protein sequence ID" value="KAA6383473.1"/>
    <property type="molecule type" value="Genomic_DNA"/>
</dbReference>
<dbReference type="PANTHER" id="PTHR11703">
    <property type="entry name" value="DEOXYHYPUSINE SYNTHASE"/>
    <property type="match status" value="1"/>
</dbReference>
<dbReference type="AlphaFoldDB" id="A0A5J4VMH1"/>
<proteinExistence type="inferred from homology"/>
<dbReference type="SUPFAM" id="SSF52467">
    <property type="entry name" value="DHS-like NAD/FAD-binding domain"/>
    <property type="match status" value="1"/>
</dbReference>
<evidence type="ECO:0000313" key="3">
    <source>
        <dbReference type="EMBL" id="KAA6383473.1"/>
    </source>
</evidence>
<dbReference type="Pfam" id="PF01916">
    <property type="entry name" value="DS"/>
    <property type="match status" value="1"/>
</dbReference>
<name>A0A5J4VMH1_9EUKA</name>
<evidence type="ECO:0000256" key="1">
    <source>
        <dbReference type="ARBA" id="ARBA00009892"/>
    </source>
</evidence>
<comment type="similarity">
    <text evidence="1">Belongs to the deoxyhypusine synthase family.</text>
</comment>
<sequence>ESGLNRIGNILVSNDLYCKFETFLTPILNGMLEEQKKGTNWTPSKMISLLGERVNNESSVLYWCWKNKIPVYCPALTDGAVGDNIFFYNARHEQKIRLDIVEDLNDINMEAMKAKKTGIIICGGGVIKHHICNANLMRNGTDFAVYINTGFEGEASDTGASPDEAKSWGKIGEKAEPVKVWGDFTILFPLLVAQTFAKSIFSPLNENHRRPLLYPEQDNQQKNEDINQIQISQLEEKKEK</sequence>
<dbReference type="OrthoDB" id="294378at2759"/>
<dbReference type="Gene3D" id="3.40.910.10">
    <property type="entry name" value="Deoxyhypusine synthase"/>
    <property type="match status" value="1"/>
</dbReference>
<evidence type="ECO:0000256" key="2">
    <source>
        <dbReference type="ARBA" id="ARBA00023027"/>
    </source>
</evidence>
<organism evidence="3 4">
    <name type="scientific">Streblomastix strix</name>
    <dbReference type="NCBI Taxonomy" id="222440"/>
    <lineage>
        <taxon>Eukaryota</taxon>
        <taxon>Metamonada</taxon>
        <taxon>Preaxostyla</taxon>
        <taxon>Oxymonadida</taxon>
        <taxon>Streblomastigidae</taxon>
        <taxon>Streblomastix</taxon>
    </lineage>
</organism>
<dbReference type="InterPro" id="IPR036982">
    <property type="entry name" value="Deoxyhypusine_synthase_sf"/>
</dbReference>
<keyword evidence="2" id="KW-0520">NAD</keyword>
<comment type="caution">
    <text evidence="3">The sequence shown here is derived from an EMBL/GenBank/DDBJ whole genome shotgun (WGS) entry which is preliminary data.</text>
</comment>
<protein>
    <submittedName>
        <fullName evidence="3">Putative Deoxyhypusine synthase</fullName>
    </submittedName>
</protein>
<dbReference type="InterPro" id="IPR029035">
    <property type="entry name" value="DHS-like_NAD/FAD-binding_dom"/>
</dbReference>
<dbReference type="FunFam" id="3.40.910.10:FF:000010">
    <property type="entry name" value="Deoxyhypusine synthase"/>
    <property type="match status" value="1"/>
</dbReference>
<dbReference type="InterPro" id="IPR002773">
    <property type="entry name" value="Deoxyhypusine_synthase"/>
</dbReference>
<dbReference type="PANTHER" id="PTHR11703:SF0">
    <property type="entry name" value="DEOXYHYPUSINE SYNTHASE"/>
    <property type="match status" value="1"/>
</dbReference>
<accession>A0A5J4VMH1</accession>
<dbReference type="GO" id="GO:0034038">
    <property type="term" value="F:deoxyhypusine synthase activity"/>
    <property type="evidence" value="ECO:0007669"/>
    <property type="project" value="TreeGrafter"/>
</dbReference>
<evidence type="ECO:0000313" key="4">
    <source>
        <dbReference type="Proteomes" id="UP000324800"/>
    </source>
</evidence>
<reference evidence="3 4" key="1">
    <citation type="submission" date="2019-03" db="EMBL/GenBank/DDBJ databases">
        <title>Single cell metagenomics reveals metabolic interactions within the superorganism composed of flagellate Streblomastix strix and complex community of Bacteroidetes bacteria on its surface.</title>
        <authorList>
            <person name="Treitli S.C."/>
            <person name="Kolisko M."/>
            <person name="Husnik F."/>
            <person name="Keeling P."/>
            <person name="Hampl V."/>
        </authorList>
    </citation>
    <scope>NUCLEOTIDE SEQUENCE [LARGE SCALE GENOMIC DNA]</scope>
    <source>
        <strain evidence="3">ST1C</strain>
    </source>
</reference>
<gene>
    <name evidence="3" type="ORF">EZS28_020997</name>
</gene>